<name>A0A0F9R7G2_9ZZZZ</name>
<dbReference type="AlphaFoldDB" id="A0A0F9R7G2"/>
<organism evidence="1">
    <name type="scientific">marine sediment metagenome</name>
    <dbReference type="NCBI Taxonomy" id="412755"/>
    <lineage>
        <taxon>unclassified sequences</taxon>
        <taxon>metagenomes</taxon>
        <taxon>ecological metagenomes</taxon>
    </lineage>
</organism>
<proteinExistence type="predicted"/>
<protein>
    <submittedName>
        <fullName evidence="1">Uncharacterized protein</fullName>
    </submittedName>
</protein>
<sequence>MATLYIDVWIDAAQTLIGRPVQNMAVSIPGTSAVITNPANGKARRRVRLYSDADCFVKWGTSPTATGGTDSIPLGADNPESFDIETGDKISVITRA</sequence>
<dbReference type="EMBL" id="LAZR01001016">
    <property type="protein sequence ID" value="KKN52490.1"/>
    <property type="molecule type" value="Genomic_DNA"/>
</dbReference>
<accession>A0A0F9R7G2</accession>
<comment type="caution">
    <text evidence="1">The sequence shown here is derived from an EMBL/GenBank/DDBJ whole genome shotgun (WGS) entry which is preliminary data.</text>
</comment>
<gene>
    <name evidence="1" type="ORF">LCGC14_0611790</name>
</gene>
<evidence type="ECO:0000313" key="1">
    <source>
        <dbReference type="EMBL" id="KKN52490.1"/>
    </source>
</evidence>
<reference evidence="1" key="1">
    <citation type="journal article" date="2015" name="Nature">
        <title>Complex archaea that bridge the gap between prokaryotes and eukaryotes.</title>
        <authorList>
            <person name="Spang A."/>
            <person name="Saw J.H."/>
            <person name="Jorgensen S.L."/>
            <person name="Zaremba-Niedzwiedzka K."/>
            <person name="Martijn J."/>
            <person name="Lind A.E."/>
            <person name="van Eijk R."/>
            <person name="Schleper C."/>
            <person name="Guy L."/>
            <person name="Ettema T.J."/>
        </authorList>
    </citation>
    <scope>NUCLEOTIDE SEQUENCE</scope>
</reference>